<comment type="subcellular location">
    <subcellularLocation>
        <location evidence="1">Membrane</location>
        <topology evidence="1">Multi-pass membrane protein</topology>
    </subcellularLocation>
</comment>
<accession>A0A1B6CYD3</accession>
<dbReference type="AlphaFoldDB" id="A0A1B6CYD3"/>
<keyword evidence="5 7" id="KW-0472">Membrane</keyword>
<keyword evidence="4 7" id="KW-1133">Transmembrane helix</keyword>
<proteinExistence type="inferred from homology"/>
<dbReference type="Gene3D" id="1.25.40.10">
    <property type="entry name" value="Tetratricopeptide repeat domain"/>
    <property type="match status" value="1"/>
</dbReference>
<feature type="transmembrane region" description="Helical" evidence="7">
    <location>
        <begin position="315"/>
        <end position="335"/>
    </location>
</feature>
<dbReference type="EMBL" id="GEDC01018897">
    <property type="protein sequence ID" value="JAS18401.1"/>
    <property type="molecule type" value="Transcribed_RNA"/>
</dbReference>
<keyword evidence="3 7" id="KW-0812">Transmembrane</keyword>
<evidence type="ECO:0000256" key="2">
    <source>
        <dbReference type="ARBA" id="ARBA00009751"/>
    </source>
</evidence>
<gene>
    <name evidence="9" type="ORF">g.38709</name>
    <name evidence="8" type="ORF">g.38712</name>
</gene>
<dbReference type="InterPro" id="IPR011990">
    <property type="entry name" value="TPR-like_helical_dom_sf"/>
</dbReference>
<name>A0A1B6CYD3_9HEMI</name>
<comment type="similarity">
    <text evidence="2">Belongs to the ST7 family.</text>
</comment>
<dbReference type="SUPFAM" id="SSF48452">
    <property type="entry name" value="TPR-like"/>
    <property type="match status" value="1"/>
</dbReference>
<evidence type="ECO:0000256" key="5">
    <source>
        <dbReference type="ARBA" id="ARBA00023136"/>
    </source>
</evidence>
<dbReference type="PANTHER" id="PTHR12745">
    <property type="entry name" value="SUPPRESSION OF TUMORIGENICITY 7"/>
    <property type="match status" value="1"/>
</dbReference>
<organism evidence="8">
    <name type="scientific">Clastoptera arizonana</name>
    <name type="common">Arizona spittle bug</name>
    <dbReference type="NCBI Taxonomy" id="38151"/>
    <lineage>
        <taxon>Eukaryota</taxon>
        <taxon>Metazoa</taxon>
        <taxon>Ecdysozoa</taxon>
        <taxon>Arthropoda</taxon>
        <taxon>Hexapoda</taxon>
        <taxon>Insecta</taxon>
        <taxon>Pterygota</taxon>
        <taxon>Neoptera</taxon>
        <taxon>Paraneoptera</taxon>
        <taxon>Hemiptera</taxon>
        <taxon>Auchenorrhyncha</taxon>
        <taxon>Cercopoidea</taxon>
        <taxon>Clastopteridae</taxon>
        <taxon>Clastoptera</taxon>
    </lineage>
</organism>
<evidence type="ECO:0000256" key="3">
    <source>
        <dbReference type="ARBA" id="ARBA00022692"/>
    </source>
</evidence>
<evidence type="ECO:0000256" key="7">
    <source>
        <dbReference type="SAM" id="Phobius"/>
    </source>
</evidence>
<protein>
    <recommendedName>
        <fullName evidence="6">Protein ST7 homolog</fullName>
    </recommendedName>
</protein>
<reference evidence="8" key="1">
    <citation type="submission" date="2015-12" db="EMBL/GenBank/DDBJ databases">
        <title>De novo transcriptome assembly of four potential Pierce s Disease insect vectors from Arizona vineyards.</title>
        <authorList>
            <person name="Tassone E.E."/>
        </authorList>
    </citation>
    <scope>NUCLEOTIDE SEQUENCE</scope>
</reference>
<dbReference type="GO" id="GO:0016020">
    <property type="term" value="C:membrane"/>
    <property type="evidence" value="ECO:0007669"/>
    <property type="project" value="UniProtKB-SubCell"/>
</dbReference>
<sequence>MLERRNMKVSLMQTAWRERNPVARVKAAREALEKNPDCAPAYILLAEEEATTILEAEKVLRQALRSAETNYRTSQQLQHQGSSCIMDVLHRRDTNVLIYIKRRLAMCARKLGKLKEAVKMFRDLTKEVPPIMNVLNIHENLIEVLLEMQAYADVQAVLAKYDDISLPKSATICYTAALLKARAVADKFSPDVASKRGLTTAEMTAVEAIHRAVEFNPHVPKYLLEMKPLILPSEHVLKRGDSEAIAYAFFHLAHWKQVEGALNLLHCTWEGTFRMIPYPLEKGHLFYPYPTCTECADRELLPAFHEVSVYPKKELPFFILFTAGLCSFTALLALLTHQYPEPMGVVAKTVINWISLPFQYLLEKLEAILPSNLLQQLSRI</sequence>
<evidence type="ECO:0000313" key="8">
    <source>
        <dbReference type="EMBL" id="JAS18401.1"/>
    </source>
</evidence>
<evidence type="ECO:0000256" key="6">
    <source>
        <dbReference type="ARBA" id="ARBA00040270"/>
    </source>
</evidence>
<dbReference type="CDD" id="cd11557">
    <property type="entry name" value="ST7"/>
    <property type="match status" value="1"/>
</dbReference>
<evidence type="ECO:0000313" key="9">
    <source>
        <dbReference type="EMBL" id="JAS29418.1"/>
    </source>
</evidence>
<evidence type="ECO:0000256" key="4">
    <source>
        <dbReference type="ARBA" id="ARBA00022989"/>
    </source>
</evidence>
<dbReference type="Pfam" id="PF04184">
    <property type="entry name" value="ST7"/>
    <property type="match status" value="1"/>
</dbReference>
<evidence type="ECO:0000256" key="1">
    <source>
        <dbReference type="ARBA" id="ARBA00004141"/>
    </source>
</evidence>
<dbReference type="InterPro" id="IPR007311">
    <property type="entry name" value="ST7"/>
</dbReference>
<dbReference type="PANTHER" id="PTHR12745:SF6">
    <property type="entry name" value="PROTEIN ST7 HOMOLOG"/>
    <property type="match status" value="1"/>
</dbReference>
<dbReference type="EMBL" id="GEDC01007880">
    <property type="protein sequence ID" value="JAS29418.1"/>
    <property type="molecule type" value="Transcribed_RNA"/>
</dbReference>